<dbReference type="AlphaFoldDB" id="G8QQP3"/>
<keyword evidence="2" id="KW-1185">Reference proteome</keyword>
<dbReference type="PROSITE" id="PS51257">
    <property type="entry name" value="PROKAR_LIPOPROTEIN"/>
    <property type="match status" value="1"/>
</dbReference>
<dbReference type="EMBL" id="CP003155">
    <property type="protein sequence ID" value="AEV28674.1"/>
    <property type="molecule type" value="Genomic_DNA"/>
</dbReference>
<proteinExistence type="predicted"/>
<protein>
    <recommendedName>
        <fullName evidence="3">Lipoprotein</fullName>
    </recommendedName>
</protein>
<dbReference type="RefSeq" id="WP_014269523.1">
    <property type="nucleotide sequence ID" value="NC_016633.1"/>
</dbReference>
<dbReference type="Proteomes" id="UP000005632">
    <property type="component" value="Chromosome"/>
</dbReference>
<accession>G8QQP3</accession>
<organism evidence="1 2">
    <name type="scientific">Sphaerochaeta pleomorpha (strain ATCC BAA-1885 / DSM 22778 / Grapes)</name>
    <dbReference type="NCBI Taxonomy" id="158190"/>
    <lineage>
        <taxon>Bacteria</taxon>
        <taxon>Pseudomonadati</taxon>
        <taxon>Spirochaetota</taxon>
        <taxon>Spirochaetia</taxon>
        <taxon>Spirochaetales</taxon>
        <taxon>Sphaerochaetaceae</taxon>
        <taxon>Sphaerochaeta</taxon>
    </lineage>
</organism>
<evidence type="ECO:0000313" key="1">
    <source>
        <dbReference type="EMBL" id="AEV28674.1"/>
    </source>
</evidence>
<dbReference type="STRING" id="158190.SpiGrapes_0847"/>
<dbReference type="KEGG" id="sgp:SpiGrapes_0847"/>
<reference evidence="1 2" key="1">
    <citation type="submission" date="2011-11" db="EMBL/GenBank/DDBJ databases">
        <title>Complete sequence of Spirochaeta sp. grapes.</title>
        <authorList>
            <consortium name="US DOE Joint Genome Institute"/>
            <person name="Lucas S."/>
            <person name="Han J."/>
            <person name="Lapidus A."/>
            <person name="Cheng J.-F."/>
            <person name="Goodwin L."/>
            <person name="Pitluck S."/>
            <person name="Peters L."/>
            <person name="Ovchinnikova G."/>
            <person name="Munk A.C."/>
            <person name="Detter J.C."/>
            <person name="Han C."/>
            <person name="Tapia R."/>
            <person name="Land M."/>
            <person name="Hauser L."/>
            <person name="Kyrpides N."/>
            <person name="Ivanova N."/>
            <person name="Pagani I."/>
            <person name="Ritalahtilisa K."/>
            <person name="Loeffler F."/>
            <person name="Woyke T."/>
        </authorList>
    </citation>
    <scope>NUCLEOTIDE SEQUENCE [LARGE SCALE GENOMIC DNA]</scope>
    <source>
        <strain evidence="2">ATCC BAA-1885 / DSM 22778 / Grapes</strain>
    </source>
</reference>
<dbReference type="HOGENOM" id="CLU_1097968_0_0_12"/>
<evidence type="ECO:0008006" key="3">
    <source>
        <dbReference type="Google" id="ProtNLM"/>
    </source>
</evidence>
<evidence type="ECO:0000313" key="2">
    <source>
        <dbReference type="Proteomes" id="UP000005632"/>
    </source>
</evidence>
<name>G8QQP3_SPHPG</name>
<dbReference type="OrthoDB" id="9829171at2"/>
<sequence length="253" mass="28296">MEKRIVGICYLFLFFILVTGCTTYRPSVQKNPLDSLDVSSYAQNVYVGLSGPYSTEKEMVEQAIVNCAKNILIADAIALDSRVVSQWGTGKNKQFFASDDHAYYDDAQLANTIGRLVLISVTYDQEAGAIVVARDPEKKGGKRPYQSSYGDDGKPTWLKTYPEVGGYLFGVGSSRPYYFLNDSLEAADFSAAQNLLDLQSDYTFSKSVVDVHNEDLDRTLYQNSRALLQGFSIVSRYYDKETDTYWSLASIQL</sequence>
<gene>
    <name evidence="1" type="ordered locus">SpiGrapes_0847</name>
</gene>